<name>A0ABR4CAC0_9HELO</name>
<proteinExistence type="predicted"/>
<organism evidence="2 3">
    <name type="scientific">Oculimacula yallundae</name>
    <dbReference type="NCBI Taxonomy" id="86028"/>
    <lineage>
        <taxon>Eukaryota</taxon>
        <taxon>Fungi</taxon>
        <taxon>Dikarya</taxon>
        <taxon>Ascomycota</taxon>
        <taxon>Pezizomycotina</taxon>
        <taxon>Leotiomycetes</taxon>
        <taxon>Helotiales</taxon>
        <taxon>Ploettnerulaceae</taxon>
        <taxon>Oculimacula</taxon>
    </lineage>
</organism>
<feature type="coiled-coil region" evidence="1">
    <location>
        <begin position="128"/>
        <end position="155"/>
    </location>
</feature>
<evidence type="ECO:0000256" key="1">
    <source>
        <dbReference type="SAM" id="Coils"/>
    </source>
</evidence>
<accession>A0ABR4CAC0</accession>
<sequence length="288" mass="32102">MSRPTTLYESSRQKIQNNVRASVRDLENVLRSSRATRQSALARSTPPGEDLQAALDKIEVLEANVRIANNDSHESLQEVSRLRRVIEESSKAGNDAAQTMKEFHAANNKSKNDELGDASATGRLKGRIADLEKQDDEYQQNIHRLNARNKTLQARLAAVPVQTPTELRSASSIAVSTVDQIQIGHLKGEVERLQSSLDQAKSLNSTLYPNSGAGNAVELERQLKAERETGQMLRGIIMKSQTVDNSRPTVSIIRDVFRRLKVGWKEPTKLSRKITRSPKRQAGFINDK</sequence>
<gene>
    <name evidence="2" type="ORF">VTL71DRAFT_2802</name>
</gene>
<protein>
    <submittedName>
        <fullName evidence="2">Uncharacterized protein</fullName>
    </submittedName>
</protein>
<reference evidence="2 3" key="1">
    <citation type="journal article" date="2024" name="Commun. Biol.">
        <title>Comparative genomic analysis of thermophilic fungi reveals convergent evolutionary adaptations and gene losses.</title>
        <authorList>
            <person name="Steindorff A.S."/>
            <person name="Aguilar-Pontes M.V."/>
            <person name="Robinson A.J."/>
            <person name="Andreopoulos B."/>
            <person name="LaButti K."/>
            <person name="Kuo A."/>
            <person name="Mondo S."/>
            <person name="Riley R."/>
            <person name="Otillar R."/>
            <person name="Haridas S."/>
            <person name="Lipzen A."/>
            <person name="Grimwood J."/>
            <person name="Schmutz J."/>
            <person name="Clum A."/>
            <person name="Reid I.D."/>
            <person name="Moisan M.C."/>
            <person name="Butler G."/>
            <person name="Nguyen T.T.M."/>
            <person name="Dewar K."/>
            <person name="Conant G."/>
            <person name="Drula E."/>
            <person name="Henrissat B."/>
            <person name="Hansel C."/>
            <person name="Singer S."/>
            <person name="Hutchinson M.I."/>
            <person name="de Vries R.P."/>
            <person name="Natvig D.O."/>
            <person name="Powell A.J."/>
            <person name="Tsang A."/>
            <person name="Grigoriev I.V."/>
        </authorList>
    </citation>
    <scope>NUCLEOTIDE SEQUENCE [LARGE SCALE GENOMIC DNA]</scope>
    <source>
        <strain evidence="2 3">CBS 494.80</strain>
    </source>
</reference>
<comment type="caution">
    <text evidence="2">The sequence shown here is derived from an EMBL/GenBank/DDBJ whole genome shotgun (WGS) entry which is preliminary data.</text>
</comment>
<evidence type="ECO:0000313" key="3">
    <source>
        <dbReference type="Proteomes" id="UP001595075"/>
    </source>
</evidence>
<evidence type="ECO:0000313" key="2">
    <source>
        <dbReference type="EMBL" id="KAL2066730.1"/>
    </source>
</evidence>
<dbReference type="EMBL" id="JAZHXI010000011">
    <property type="protein sequence ID" value="KAL2066730.1"/>
    <property type="molecule type" value="Genomic_DNA"/>
</dbReference>
<keyword evidence="1" id="KW-0175">Coiled coil</keyword>
<keyword evidence="3" id="KW-1185">Reference proteome</keyword>
<dbReference type="Proteomes" id="UP001595075">
    <property type="component" value="Unassembled WGS sequence"/>
</dbReference>